<dbReference type="AlphaFoldDB" id="A0A6B8M3R0"/>
<evidence type="ECO:0000313" key="3">
    <source>
        <dbReference type="Proteomes" id="UP000422569"/>
    </source>
</evidence>
<dbReference type="EMBL" id="CP044331">
    <property type="protein sequence ID" value="QGM96379.1"/>
    <property type="molecule type" value="Genomic_DNA"/>
</dbReference>
<name>A0A6B8M3R0_9HYPH</name>
<dbReference type="InterPro" id="IPR025333">
    <property type="entry name" value="DUF4239"/>
</dbReference>
<gene>
    <name evidence="2" type="ORF">F7D14_02005</name>
</gene>
<feature type="transmembrane region" description="Helical" evidence="1">
    <location>
        <begin position="95"/>
        <end position="115"/>
    </location>
</feature>
<sequence>MQEGPAPGGGRAKSAGAASLPNVLCGDATIRGGGCVLELAEGGGLVHIGVLHLWMEQSTEVMALTVGALFVAFALFLCWLTFASPLAPMMQNWKGVAPPFVGVPATLFGLLMTFLSQDVWDANRRAYREIAMEREQLTTLQALSENHGAAAGDLPAAIRGYVEAVIGLEWKAMENGEDSPEAEAALDRLTRAASAAKIESAFQRVLIDTVMKLRSAREERLGIAGAYPDDRKWAAVILIALISQISLAAVHLDRARPQLLAQAIFGAAAVVAIALVASVEEPYAPPKAVSSEPLEKLLEKLPAE</sequence>
<feature type="transmembrane region" description="Helical" evidence="1">
    <location>
        <begin position="233"/>
        <end position="252"/>
    </location>
</feature>
<accession>A0A6B8M3R0</accession>
<keyword evidence="1" id="KW-1133">Transmembrane helix</keyword>
<feature type="transmembrane region" description="Helical" evidence="1">
    <location>
        <begin position="61"/>
        <end position="83"/>
    </location>
</feature>
<evidence type="ECO:0000256" key="1">
    <source>
        <dbReference type="SAM" id="Phobius"/>
    </source>
</evidence>
<feature type="transmembrane region" description="Helical" evidence="1">
    <location>
        <begin position="259"/>
        <end position="279"/>
    </location>
</feature>
<protein>
    <submittedName>
        <fullName evidence="2">DUF4239 domain-containing protein</fullName>
    </submittedName>
</protein>
<keyword evidence="1" id="KW-0812">Transmembrane</keyword>
<evidence type="ECO:0000313" key="2">
    <source>
        <dbReference type="EMBL" id="QGM96379.1"/>
    </source>
</evidence>
<keyword evidence="3" id="KW-1185">Reference proteome</keyword>
<dbReference type="KEGG" id="mpar:F7D14_02005"/>
<keyword evidence="1" id="KW-0472">Membrane</keyword>
<proteinExistence type="predicted"/>
<reference evidence="2 3" key="1">
    <citation type="submission" date="2019-09" db="EMBL/GenBank/DDBJ databases">
        <title>Isolation and complete genome sequencing of Methylocystis species.</title>
        <authorList>
            <person name="Rumah B.L."/>
            <person name="Stead C.E."/>
            <person name="Stevens B.C."/>
            <person name="Minton N.P."/>
            <person name="Grosse-Honebrink A."/>
            <person name="Zhang Y."/>
        </authorList>
    </citation>
    <scope>NUCLEOTIDE SEQUENCE [LARGE SCALE GENOMIC DNA]</scope>
    <source>
        <strain evidence="2 3">BRCS2</strain>
    </source>
</reference>
<organism evidence="2 3">
    <name type="scientific">Methylocystis parvus</name>
    <dbReference type="NCBI Taxonomy" id="134"/>
    <lineage>
        <taxon>Bacteria</taxon>
        <taxon>Pseudomonadati</taxon>
        <taxon>Pseudomonadota</taxon>
        <taxon>Alphaproteobacteria</taxon>
        <taxon>Hyphomicrobiales</taxon>
        <taxon>Methylocystaceae</taxon>
        <taxon>Methylocystis</taxon>
    </lineage>
</organism>
<dbReference type="Pfam" id="PF14023">
    <property type="entry name" value="Bestrophin-like"/>
    <property type="match status" value="1"/>
</dbReference>
<dbReference type="Proteomes" id="UP000422569">
    <property type="component" value="Chromosome"/>
</dbReference>